<dbReference type="InterPro" id="IPR052979">
    <property type="entry name" value="Adenylate-forming_domain"/>
</dbReference>
<feature type="transmembrane region" description="Helical" evidence="1">
    <location>
        <begin position="761"/>
        <end position="780"/>
    </location>
</feature>
<dbReference type="Gene3D" id="3.40.50.12780">
    <property type="entry name" value="N-terminal domain of ligase-like"/>
    <property type="match status" value="1"/>
</dbReference>
<feature type="transmembrane region" description="Helical" evidence="1">
    <location>
        <begin position="721"/>
        <end position="741"/>
    </location>
</feature>
<comment type="caution">
    <text evidence="3">The sequence shown here is derived from an EMBL/GenBank/DDBJ whole genome shotgun (WGS) entry which is preliminary data.</text>
</comment>
<sequence length="1051" mass="116426">MTREFKMDQAVPGDQHLFSQYGRGPSIPLQHRTVTAAFESIAGTYPYAKAVRECFGQERTLTYAELDWRSNMVANHLITNYNLQPKQRVVCVYSRSLEMTIFIMGVLKTGCQYVPIDGSVMVEESLQHVIRDSDAPIILCLSSFEEKVERSMPLDSNATIVAIDALDPLWRRGDTRNPEIPVGPYDGAYAIYTSGTTGAPKGVDVTHEGTCNTLLNEPGKLGITVGTNVSSVLMLEKNLTLADNLFVFFLPAGAWEILGTLMNGGCLNLRGSSGRGGDKDVWASCLSKSDVVIATPSAAQKYLPRHEEFPNIKTIAVGGEPCPLTLAQEWAPHVRFLNVCGPTEISILNTAHTHKLGAKLSIGRPNPNTNVYILDEKECPVKIGEPGLMWVGGLGVTKGYLNLPELTAQRYRPDKFTRDGRMMFNTGDLCRWLDNGEIEPLGRKDDQVKINGVRIELDGVSASVESFRNVAKACALKIGEKLWAFYSCHGHVDEEELKLHLANLLAHYSRPSRLVRLDDMPMTPGGKIDKKALRAMEEPLKAQDQAAMPPTPPETPPTAYVPNNNTTNQFEDASPRYHQDANNQMISLSNLEKGLVPVRTKSNATSVKSYDDLEVEKAAIELPQKNGFHGGRYVRHKLFNAYRKLFLFIFMINLFVFIGLAAGAKAGLPLDGIANAVAANLLIAIIIRNEYGINFVFWLATRVPKSAPLWIRRHFARCYHLGGLHSGAAICATGWWVIFAVQSTIYFVRKDEFNHVNVPTVVLTFLILAILLGMLVMAYPRVRMTMHDQFEWMHRFGGWTALALVWAHIAVTNASVSPEKPLVNNPAIWMVAVISYTIILPWVQLRKVNVRPEPLSKHAIRLHFDYCTPKPGKGIRLTTKPLREWHGFATIPIPGKAGFSVVVSRAGDWTGQMIDNPPTHLWTRTTPASGVFRMLPLFRKVVLVATGSGIGPCLPVILAREVPVRVFWSTPNPETTYGREIIEGVLATDPDAVIWNTRKQGRPDMAVEAYRLYKESGAEAVAIISNAKVTSKLVYDLEARGVPAFGPIFDS</sequence>
<gene>
    <name evidence="3" type="ORF">PG991_015279</name>
</gene>
<evidence type="ECO:0000313" key="4">
    <source>
        <dbReference type="Proteomes" id="UP001396898"/>
    </source>
</evidence>
<accession>A0ABR1R188</accession>
<keyword evidence="1" id="KW-1133">Transmembrane helix</keyword>
<feature type="transmembrane region" description="Helical" evidence="1">
    <location>
        <begin position="823"/>
        <end position="843"/>
    </location>
</feature>
<feature type="transmembrane region" description="Helical" evidence="1">
    <location>
        <begin position="792"/>
        <end position="811"/>
    </location>
</feature>
<dbReference type="Proteomes" id="UP001396898">
    <property type="component" value="Unassembled WGS sequence"/>
</dbReference>
<evidence type="ECO:0000313" key="3">
    <source>
        <dbReference type="EMBL" id="KAK7995812.1"/>
    </source>
</evidence>
<dbReference type="SUPFAM" id="SSF56801">
    <property type="entry name" value="Acetyl-CoA synthetase-like"/>
    <property type="match status" value="1"/>
</dbReference>
<name>A0ABR1R188_9PEZI</name>
<keyword evidence="1" id="KW-0812">Transmembrane</keyword>
<dbReference type="EMBL" id="JAQQWI010000022">
    <property type="protein sequence ID" value="KAK7995812.1"/>
    <property type="molecule type" value="Genomic_DNA"/>
</dbReference>
<feature type="transmembrane region" description="Helical" evidence="1">
    <location>
        <begin position="676"/>
        <end position="700"/>
    </location>
</feature>
<proteinExistence type="predicted"/>
<reference evidence="3 4" key="1">
    <citation type="submission" date="2023-01" db="EMBL/GenBank/DDBJ databases">
        <title>Analysis of 21 Apiospora genomes using comparative genomics revels a genus with tremendous synthesis potential of carbohydrate active enzymes and secondary metabolites.</title>
        <authorList>
            <person name="Sorensen T."/>
        </authorList>
    </citation>
    <scope>NUCLEOTIDE SEQUENCE [LARGE SCALE GENOMIC DNA]</scope>
    <source>
        <strain evidence="3 4">CBS 20057</strain>
    </source>
</reference>
<dbReference type="InterPro" id="IPR000873">
    <property type="entry name" value="AMP-dep_synth/lig_dom"/>
</dbReference>
<feature type="domain" description="AMP-dependent synthetase/ligase" evidence="2">
    <location>
        <begin position="41"/>
        <end position="401"/>
    </location>
</feature>
<dbReference type="InterPro" id="IPR042099">
    <property type="entry name" value="ANL_N_sf"/>
</dbReference>
<evidence type="ECO:0000256" key="1">
    <source>
        <dbReference type="SAM" id="Phobius"/>
    </source>
</evidence>
<keyword evidence="4" id="KW-1185">Reference proteome</keyword>
<dbReference type="InterPro" id="IPR045851">
    <property type="entry name" value="AMP-bd_C_sf"/>
</dbReference>
<dbReference type="InterPro" id="IPR039261">
    <property type="entry name" value="FNR_nucleotide-bd"/>
</dbReference>
<organism evidence="3 4">
    <name type="scientific">Apiospora marii</name>
    <dbReference type="NCBI Taxonomy" id="335849"/>
    <lineage>
        <taxon>Eukaryota</taxon>
        <taxon>Fungi</taxon>
        <taxon>Dikarya</taxon>
        <taxon>Ascomycota</taxon>
        <taxon>Pezizomycotina</taxon>
        <taxon>Sordariomycetes</taxon>
        <taxon>Xylariomycetidae</taxon>
        <taxon>Amphisphaeriales</taxon>
        <taxon>Apiosporaceae</taxon>
        <taxon>Apiospora</taxon>
    </lineage>
</organism>
<protein>
    <submittedName>
        <fullName evidence="3">Non-ribosomal peptide synthetase</fullName>
    </submittedName>
</protein>
<evidence type="ECO:0000259" key="2">
    <source>
        <dbReference type="Pfam" id="PF00501"/>
    </source>
</evidence>
<dbReference type="PANTHER" id="PTHR33927">
    <property type="entry name" value="TRANSMEMBRANE PROTEIN"/>
    <property type="match status" value="1"/>
</dbReference>
<keyword evidence="1" id="KW-0472">Membrane</keyword>
<dbReference type="SUPFAM" id="SSF52343">
    <property type="entry name" value="Ferredoxin reductase-like, C-terminal NADP-linked domain"/>
    <property type="match status" value="1"/>
</dbReference>
<feature type="transmembrane region" description="Helical" evidence="1">
    <location>
        <begin position="645"/>
        <end position="664"/>
    </location>
</feature>
<dbReference type="Gene3D" id="3.30.300.30">
    <property type="match status" value="1"/>
</dbReference>
<dbReference type="PANTHER" id="PTHR33927:SF5">
    <property type="entry name" value="ENZYME, PUTATIVE (AFU_ORTHOLOGUE AFUA_8G01222)-RELATED"/>
    <property type="match status" value="1"/>
</dbReference>
<dbReference type="Pfam" id="PF00501">
    <property type="entry name" value="AMP-binding"/>
    <property type="match status" value="1"/>
</dbReference>